<evidence type="ECO:0000256" key="4">
    <source>
        <dbReference type="ARBA" id="ARBA00022989"/>
    </source>
</evidence>
<evidence type="ECO:0000256" key="2">
    <source>
        <dbReference type="ARBA" id="ARBA00007524"/>
    </source>
</evidence>
<comment type="similarity">
    <text evidence="2">Belongs to the TspO/BZRP family.</text>
</comment>
<dbReference type="PIRSF" id="PIRSF005859">
    <property type="entry name" value="PBR"/>
    <property type="match status" value="1"/>
</dbReference>
<dbReference type="InterPro" id="IPR038330">
    <property type="entry name" value="TspO/MBR-related_sf"/>
</dbReference>
<feature type="transmembrane region" description="Helical" evidence="6">
    <location>
        <begin position="7"/>
        <end position="26"/>
    </location>
</feature>
<evidence type="ECO:0000256" key="1">
    <source>
        <dbReference type="ARBA" id="ARBA00004141"/>
    </source>
</evidence>
<dbReference type="Pfam" id="PF03073">
    <property type="entry name" value="TspO_MBR"/>
    <property type="match status" value="1"/>
</dbReference>
<keyword evidence="4 6" id="KW-1133">Transmembrane helix</keyword>
<comment type="subcellular location">
    <subcellularLocation>
        <location evidence="1">Membrane</location>
        <topology evidence="1">Multi-pass membrane protein</topology>
    </subcellularLocation>
</comment>
<feature type="transmembrane region" description="Helical" evidence="6">
    <location>
        <begin position="136"/>
        <end position="155"/>
    </location>
</feature>
<feature type="transmembrane region" description="Helical" evidence="6">
    <location>
        <begin position="104"/>
        <end position="124"/>
    </location>
</feature>
<dbReference type="RefSeq" id="WP_200281863.1">
    <property type="nucleotide sequence ID" value="NZ_JAENII010000013.1"/>
</dbReference>
<keyword evidence="5 6" id="KW-0472">Membrane</keyword>
<reference evidence="7" key="1">
    <citation type="submission" date="2021-01" db="EMBL/GenBank/DDBJ databases">
        <title>Modified the classification status of verrucomicrobia.</title>
        <authorList>
            <person name="Feng X."/>
        </authorList>
    </citation>
    <scope>NUCLEOTIDE SEQUENCE</scope>
    <source>
        <strain evidence="7">KCTC 22201</strain>
    </source>
</reference>
<keyword evidence="8" id="KW-1185">Reference proteome</keyword>
<feature type="transmembrane region" description="Helical" evidence="6">
    <location>
        <begin position="46"/>
        <end position="67"/>
    </location>
</feature>
<dbReference type="InterPro" id="IPR004307">
    <property type="entry name" value="TspO_MBR"/>
</dbReference>
<keyword evidence="3 6" id="KW-0812">Transmembrane</keyword>
<dbReference type="CDD" id="cd15904">
    <property type="entry name" value="TSPO_MBR"/>
    <property type="match status" value="1"/>
</dbReference>
<organism evidence="7 8">
    <name type="scientific">Haloferula rosea</name>
    <dbReference type="NCBI Taxonomy" id="490093"/>
    <lineage>
        <taxon>Bacteria</taxon>
        <taxon>Pseudomonadati</taxon>
        <taxon>Verrucomicrobiota</taxon>
        <taxon>Verrucomicrobiia</taxon>
        <taxon>Verrucomicrobiales</taxon>
        <taxon>Verrucomicrobiaceae</taxon>
        <taxon>Haloferula</taxon>
    </lineage>
</organism>
<dbReference type="PANTHER" id="PTHR10057:SF0">
    <property type="entry name" value="TRANSLOCATOR PROTEIN"/>
    <property type="match status" value="1"/>
</dbReference>
<sequence length="157" mass="17500">MKLWQKIVVCVLVIEGLGSLSGLLTASSIRGWFATLDQPPGNPPNWVFGPVWTLLYAMMGTAIALIWHRAKAGPNRTKAITLFISQFALNLAWTPVFFGAHQIAMALVVIVTMALGILLTIFAFHRIDRLASRLLIPYFCWVGYATYLNAGYLYLNR</sequence>
<dbReference type="AlphaFoldDB" id="A0A934RB57"/>
<proteinExistence type="inferred from homology"/>
<gene>
    <name evidence="7" type="ORF">JIN81_15555</name>
</gene>
<dbReference type="PANTHER" id="PTHR10057">
    <property type="entry name" value="PERIPHERAL-TYPE BENZODIAZEPINE RECEPTOR"/>
    <property type="match status" value="1"/>
</dbReference>
<dbReference type="FunFam" id="1.20.1260.100:FF:000001">
    <property type="entry name" value="translocator protein 2"/>
    <property type="match status" value="1"/>
</dbReference>
<feature type="transmembrane region" description="Helical" evidence="6">
    <location>
        <begin position="79"/>
        <end position="98"/>
    </location>
</feature>
<dbReference type="EMBL" id="JAENII010000013">
    <property type="protein sequence ID" value="MBK1828449.1"/>
    <property type="molecule type" value="Genomic_DNA"/>
</dbReference>
<protein>
    <submittedName>
        <fullName evidence="7">Tryptophan-rich sensory protein</fullName>
    </submittedName>
</protein>
<dbReference type="Gene3D" id="1.20.1260.100">
    <property type="entry name" value="TspO/MBR protein"/>
    <property type="match status" value="1"/>
</dbReference>
<name>A0A934RB57_9BACT</name>
<evidence type="ECO:0000313" key="7">
    <source>
        <dbReference type="EMBL" id="MBK1828449.1"/>
    </source>
</evidence>
<dbReference type="Proteomes" id="UP000658278">
    <property type="component" value="Unassembled WGS sequence"/>
</dbReference>
<accession>A0A934RB57</accession>
<evidence type="ECO:0000313" key="8">
    <source>
        <dbReference type="Proteomes" id="UP000658278"/>
    </source>
</evidence>
<evidence type="ECO:0000256" key="6">
    <source>
        <dbReference type="SAM" id="Phobius"/>
    </source>
</evidence>
<comment type="caution">
    <text evidence="7">The sequence shown here is derived from an EMBL/GenBank/DDBJ whole genome shotgun (WGS) entry which is preliminary data.</text>
</comment>
<evidence type="ECO:0000256" key="3">
    <source>
        <dbReference type="ARBA" id="ARBA00022692"/>
    </source>
</evidence>
<evidence type="ECO:0000256" key="5">
    <source>
        <dbReference type="ARBA" id="ARBA00023136"/>
    </source>
</evidence>
<dbReference type="GO" id="GO:0033013">
    <property type="term" value="P:tetrapyrrole metabolic process"/>
    <property type="evidence" value="ECO:0007669"/>
    <property type="project" value="UniProtKB-ARBA"/>
</dbReference>
<dbReference type="GO" id="GO:0016020">
    <property type="term" value="C:membrane"/>
    <property type="evidence" value="ECO:0007669"/>
    <property type="project" value="UniProtKB-SubCell"/>
</dbReference>